<dbReference type="Proteomes" id="UP000316079">
    <property type="component" value="Unassembled WGS sequence"/>
</dbReference>
<organism evidence="2 3">
    <name type="scientific">Danionella cerebrum</name>
    <dbReference type="NCBI Taxonomy" id="2873325"/>
    <lineage>
        <taxon>Eukaryota</taxon>
        <taxon>Metazoa</taxon>
        <taxon>Chordata</taxon>
        <taxon>Craniata</taxon>
        <taxon>Vertebrata</taxon>
        <taxon>Euteleostomi</taxon>
        <taxon>Actinopterygii</taxon>
        <taxon>Neopterygii</taxon>
        <taxon>Teleostei</taxon>
        <taxon>Ostariophysi</taxon>
        <taxon>Cypriniformes</taxon>
        <taxon>Danionidae</taxon>
        <taxon>Danioninae</taxon>
        <taxon>Danionella</taxon>
    </lineage>
</organism>
<keyword evidence="3" id="KW-1185">Reference proteome</keyword>
<dbReference type="EMBL" id="SRMA01025189">
    <property type="protein sequence ID" value="TRY98113.1"/>
    <property type="molecule type" value="Genomic_DNA"/>
</dbReference>
<sequence>MENLLLFFLHCGRRERNRRQSQVTMKARMSQHPGQRSAILVLQPSHRLPNCTLRDKSTQEFSEYNKPANQKQEGWELPA</sequence>
<name>A0A553R7H4_9TELE</name>
<reference evidence="2 3" key="1">
    <citation type="journal article" date="2019" name="Sci. Data">
        <title>Hybrid genome assembly and annotation of Danionella translucida.</title>
        <authorList>
            <person name="Kadobianskyi M."/>
            <person name="Schulze L."/>
            <person name="Schuelke M."/>
            <person name="Judkewitz B."/>
        </authorList>
    </citation>
    <scope>NUCLEOTIDE SEQUENCE [LARGE SCALE GENOMIC DNA]</scope>
    <source>
        <strain evidence="2 3">Bolton</strain>
    </source>
</reference>
<gene>
    <name evidence="2" type="ORF">DNTS_028475</name>
</gene>
<protein>
    <submittedName>
        <fullName evidence="2">Uncharacterized protein</fullName>
    </submittedName>
</protein>
<comment type="caution">
    <text evidence="2">The sequence shown here is derived from an EMBL/GenBank/DDBJ whole genome shotgun (WGS) entry which is preliminary data.</text>
</comment>
<evidence type="ECO:0000256" key="1">
    <source>
        <dbReference type="SAM" id="MobiDB-lite"/>
    </source>
</evidence>
<evidence type="ECO:0000313" key="2">
    <source>
        <dbReference type="EMBL" id="TRY98113.1"/>
    </source>
</evidence>
<dbReference type="OrthoDB" id="10042249at2759"/>
<accession>A0A553R7H4</accession>
<dbReference type="AlphaFoldDB" id="A0A553R7H4"/>
<proteinExistence type="predicted"/>
<evidence type="ECO:0000313" key="3">
    <source>
        <dbReference type="Proteomes" id="UP000316079"/>
    </source>
</evidence>
<feature type="region of interest" description="Disordered" evidence="1">
    <location>
        <begin position="58"/>
        <end position="79"/>
    </location>
</feature>
<feature type="compositionally biased region" description="Polar residues" evidence="1">
    <location>
        <begin position="59"/>
        <end position="72"/>
    </location>
</feature>